<dbReference type="InterPro" id="IPR050261">
    <property type="entry name" value="FrsA_esterase"/>
</dbReference>
<dbReference type="Proteomes" id="UP000282263">
    <property type="component" value="Unassembled WGS sequence"/>
</dbReference>
<name>A0A9Q7NST0_9ENTR</name>
<dbReference type="EMBL" id="RXPP01000012">
    <property type="protein sequence ID" value="RTQ23980.1"/>
    <property type="molecule type" value="Genomic_DNA"/>
</dbReference>
<gene>
    <name evidence="3" type="ORF">EKN29_13170</name>
</gene>
<accession>A0A9Q7NST0</accession>
<dbReference type="GO" id="GO:0052689">
    <property type="term" value="F:carboxylic ester hydrolase activity"/>
    <property type="evidence" value="ECO:0007669"/>
    <property type="project" value="UniProtKB-ARBA"/>
</dbReference>
<dbReference type="RefSeq" id="WP_126816395.1">
    <property type="nucleotide sequence ID" value="NZ_CABIVX010000008.1"/>
</dbReference>
<evidence type="ECO:0000313" key="4">
    <source>
        <dbReference type="Proteomes" id="UP000282263"/>
    </source>
</evidence>
<organism evidence="3 4">
    <name type="scientific">Enterobacter mori</name>
    <dbReference type="NCBI Taxonomy" id="539813"/>
    <lineage>
        <taxon>Bacteria</taxon>
        <taxon>Pseudomonadati</taxon>
        <taxon>Pseudomonadota</taxon>
        <taxon>Gammaproteobacteria</taxon>
        <taxon>Enterobacterales</taxon>
        <taxon>Enterobacteriaceae</taxon>
        <taxon>Enterobacter</taxon>
    </lineage>
</organism>
<dbReference type="AlphaFoldDB" id="A0A9Q7NST0"/>
<dbReference type="NCBIfam" id="NF007857">
    <property type="entry name" value="PRK10566.1"/>
    <property type="match status" value="1"/>
</dbReference>
<dbReference type="PANTHER" id="PTHR22946">
    <property type="entry name" value="DIENELACTONE HYDROLASE DOMAIN-CONTAINING PROTEIN-RELATED"/>
    <property type="match status" value="1"/>
</dbReference>
<dbReference type="Gene3D" id="3.40.50.1820">
    <property type="entry name" value="alpha/beta hydrolase"/>
    <property type="match status" value="1"/>
</dbReference>
<dbReference type="GO" id="GO:0008236">
    <property type="term" value="F:serine-type peptidase activity"/>
    <property type="evidence" value="ECO:0007669"/>
    <property type="project" value="InterPro"/>
</dbReference>
<dbReference type="InterPro" id="IPR001375">
    <property type="entry name" value="Peptidase_S9_cat"/>
</dbReference>
<keyword evidence="1" id="KW-0378">Hydrolase</keyword>
<comment type="caution">
    <text evidence="3">The sequence shown here is derived from an EMBL/GenBank/DDBJ whole genome shotgun (WGS) entry which is preliminary data.</text>
</comment>
<reference evidence="3 4" key="1">
    <citation type="submission" date="2018-12" db="EMBL/GenBank/DDBJ databases">
        <title>The Batch Genome Submission of Enterobacter spp. strains.</title>
        <authorList>
            <person name="Wei L."/>
            <person name="Wu W."/>
            <person name="Lin J."/>
            <person name="Zhang X."/>
            <person name="Feng Y."/>
            <person name="Zong Z."/>
        </authorList>
    </citation>
    <scope>NUCLEOTIDE SEQUENCE [LARGE SCALE GENOMIC DNA]</scope>
    <source>
        <strain evidence="3 4">SCEM020047</strain>
    </source>
</reference>
<feature type="domain" description="Peptidase S9 prolyl oligopeptidase catalytic" evidence="2">
    <location>
        <begin position="50"/>
        <end position="225"/>
    </location>
</feature>
<sequence length="240" mass="26299">MIELETRRLGDREILHAFPTGKSEQPLPVVVFYHGFTSSKLVYSYFAVALAQAGFRVVMPDAPDHGARFSGNEQARLGQFWQILHGSLTEFAGLRDALFEAGLVENDRLAVAGASMGGMTALGIMTHHSEVKCVACLMGSGYFTSLSKTLFPSQNPEDIDAALAEWDVTHALPHLANRPLLLWHGDADDVVPPDGTFRLQQALKNEGLDGNLTCLWEAGVRHRITPTALDATVSFFRQHL</sequence>
<dbReference type="InterPro" id="IPR029058">
    <property type="entry name" value="AB_hydrolase_fold"/>
</dbReference>
<proteinExistence type="predicted"/>
<evidence type="ECO:0000259" key="2">
    <source>
        <dbReference type="Pfam" id="PF00326"/>
    </source>
</evidence>
<evidence type="ECO:0000256" key="1">
    <source>
        <dbReference type="ARBA" id="ARBA00022801"/>
    </source>
</evidence>
<dbReference type="Pfam" id="PF00326">
    <property type="entry name" value="Peptidase_S9"/>
    <property type="match status" value="1"/>
</dbReference>
<dbReference type="SUPFAM" id="SSF53474">
    <property type="entry name" value="alpha/beta-Hydrolases"/>
    <property type="match status" value="1"/>
</dbReference>
<dbReference type="PANTHER" id="PTHR22946:SF9">
    <property type="entry name" value="POLYKETIDE TRANSFERASE AF380"/>
    <property type="match status" value="1"/>
</dbReference>
<dbReference type="GO" id="GO:0006508">
    <property type="term" value="P:proteolysis"/>
    <property type="evidence" value="ECO:0007669"/>
    <property type="project" value="InterPro"/>
</dbReference>
<protein>
    <submittedName>
        <fullName evidence="3">Esterase</fullName>
    </submittedName>
</protein>
<evidence type="ECO:0000313" key="3">
    <source>
        <dbReference type="EMBL" id="RTQ23980.1"/>
    </source>
</evidence>